<dbReference type="Pfam" id="PF02634">
    <property type="entry name" value="FdhD-NarQ"/>
    <property type="match status" value="1"/>
</dbReference>
<comment type="similarity">
    <text evidence="3">Belongs to the FdhD family.</text>
</comment>
<dbReference type="InterPro" id="IPR016193">
    <property type="entry name" value="Cytidine_deaminase-like"/>
</dbReference>
<dbReference type="NCBIfam" id="TIGR00129">
    <property type="entry name" value="fdhD_narQ"/>
    <property type="match status" value="1"/>
</dbReference>
<comment type="caution">
    <text evidence="3">Lacks conserved residue(s) required for the propagation of feature annotation.</text>
</comment>
<sequence length="286" mass="31042">MTEKLVNAETGLDITGLYPVRKWRADGEGCGVTALQDRVAEEMPVAMIYNDISHAVMLATPDDLADFALGFSLCEGILREPSDLYGLDIVPQEKGVELRMEIASECFANLKERRRSMAGRTGCGLCGAESLEQALRIPEKVVASDLKFDYRAILRAQESIQKSQPLQALTGATHASAWVSPEGEIRMVREDVGRHNALDKLIGAIARAGDDRRGFVLTTSRASYEMVQKTVTAGIPMLVAISAPTGLAIRVAENSGIALVGFTRSHQHVVYAGAEKIIYGDFEEST</sequence>
<dbReference type="Gene3D" id="3.40.140.10">
    <property type="entry name" value="Cytidine Deaminase, domain 2"/>
    <property type="match status" value="1"/>
</dbReference>
<proteinExistence type="inferred from homology"/>
<keyword evidence="1 3" id="KW-0963">Cytoplasm</keyword>
<dbReference type="RefSeq" id="WP_015829929.1">
    <property type="nucleotide sequence ID" value="NC_012969.1"/>
</dbReference>
<evidence type="ECO:0000256" key="2">
    <source>
        <dbReference type="ARBA" id="ARBA00023150"/>
    </source>
</evidence>
<comment type="function">
    <text evidence="3">Required for formate dehydrogenase (FDH) activity. Acts as a sulfur carrier protein that transfers sulfur from IscS to the molybdenum cofactor prior to its insertion into FDH.</text>
</comment>
<dbReference type="HOGENOM" id="CLU_056887_2_0_4"/>
<dbReference type="GO" id="GO:0016783">
    <property type="term" value="F:sulfurtransferase activity"/>
    <property type="evidence" value="ECO:0007669"/>
    <property type="project" value="InterPro"/>
</dbReference>
<dbReference type="eggNOG" id="COG1526">
    <property type="taxonomic scope" value="Bacteria"/>
</dbReference>
<dbReference type="HAMAP" id="MF_00187">
    <property type="entry name" value="FdhD"/>
    <property type="match status" value="1"/>
</dbReference>
<dbReference type="GO" id="GO:0006777">
    <property type="term" value="P:Mo-molybdopterin cofactor biosynthetic process"/>
    <property type="evidence" value="ECO:0007669"/>
    <property type="project" value="UniProtKB-UniRule"/>
</dbReference>
<feature type="active site" description="Cysteine persulfide intermediate" evidence="3">
    <location>
        <position position="123"/>
    </location>
</feature>
<gene>
    <name evidence="3" type="primary">fdhD</name>
    <name evidence="4" type="ordered locus">Msip34_1180</name>
</gene>
<dbReference type="KEGG" id="mei:Msip34_1180"/>
<dbReference type="STRING" id="582744.Msip34_1180"/>
<dbReference type="Proteomes" id="UP000002743">
    <property type="component" value="Chromosome"/>
</dbReference>
<evidence type="ECO:0000313" key="4">
    <source>
        <dbReference type="EMBL" id="ACT50427.1"/>
    </source>
</evidence>
<dbReference type="PANTHER" id="PTHR30592:SF1">
    <property type="entry name" value="SULFUR CARRIER PROTEIN FDHD"/>
    <property type="match status" value="1"/>
</dbReference>
<dbReference type="EMBL" id="CP001674">
    <property type="protein sequence ID" value="ACT50427.1"/>
    <property type="molecule type" value="Genomic_DNA"/>
</dbReference>
<accession>C6XD02</accession>
<protein>
    <recommendedName>
        <fullName evidence="3">Sulfur carrier protein FdhD</fullName>
    </recommendedName>
</protein>
<keyword evidence="5" id="KW-1185">Reference proteome</keyword>
<evidence type="ECO:0000256" key="3">
    <source>
        <dbReference type="HAMAP-Rule" id="MF_00187"/>
    </source>
</evidence>
<name>C6XD02_METGS</name>
<dbReference type="SUPFAM" id="SSF53927">
    <property type="entry name" value="Cytidine deaminase-like"/>
    <property type="match status" value="1"/>
</dbReference>
<evidence type="ECO:0000256" key="1">
    <source>
        <dbReference type="ARBA" id="ARBA00022490"/>
    </source>
</evidence>
<dbReference type="OrthoDB" id="3197277at2"/>
<dbReference type="InterPro" id="IPR003786">
    <property type="entry name" value="FdhD"/>
</dbReference>
<comment type="subcellular location">
    <subcellularLocation>
        <location evidence="3">Cytoplasm</location>
    </subcellularLocation>
</comment>
<dbReference type="GO" id="GO:0005737">
    <property type="term" value="C:cytoplasm"/>
    <property type="evidence" value="ECO:0007669"/>
    <property type="project" value="UniProtKB-SubCell"/>
</dbReference>
<dbReference type="GO" id="GO:0097163">
    <property type="term" value="F:sulfur carrier activity"/>
    <property type="evidence" value="ECO:0007669"/>
    <property type="project" value="UniProtKB-UniRule"/>
</dbReference>
<dbReference type="AlphaFoldDB" id="C6XD02"/>
<reference evidence="4 5" key="2">
    <citation type="journal article" date="2011" name="J. Bacteriol.">
        <title>Genomes of three methylotrophs from a single niche uncover genetic and metabolic divergence of Methylophilaceae.</title>
        <authorList>
            <person name="Lapidus A."/>
            <person name="Clum A."/>
            <person name="Labutti K."/>
            <person name="Kaluzhnaya M.G."/>
            <person name="Lim S."/>
            <person name="Beck D.A."/>
            <person name="Glavina Del Rio T."/>
            <person name="Nolan M."/>
            <person name="Mavromatis K."/>
            <person name="Huntemann M."/>
            <person name="Lucas S."/>
            <person name="Lidstrom M.E."/>
            <person name="Ivanova N."/>
            <person name="Chistoserdova L."/>
        </authorList>
    </citation>
    <scope>NUCLEOTIDE SEQUENCE [LARGE SCALE GENOMIC DNA]</scope>
    <source>
        <strain evidence="4 5">SIP3-4</strain>
    </source>
</reference>
<evidence type="ECO:0000313" key="5">
    <source>
        <dbReference type="Proteomes" id="UP000002743"/>
    </source>
</evidence>
<dbReference type="Gene3D" id="3.10.20.10">
    <property type="match status" value="1"/>
</dbReference>
<keyword evidence="2 3" id="KW-0501">Molybdenum cofactor biosynthesis</keyword>
<dbReference type="PIRSF" id="PIRSF015626">
    <property type="entry name" value="FdhD"/>
    <property type="match status" value="1"/>
</dbReference>
<organism evidence="4 5">
    <name type="scientific">Methylovorus glucosotrophus (strain SIP3-4)</name>
    <dbReference type="NCBI Taxonomy" id="582744"/>
    <lineage>
        <taxon>Bacteria</taxon>
        <taxon>Pseudomonadati</taxon>
        <taxon>Pseudomonadota</taxon>
        <taxon>Betaproteobacteria</taxon>
        <taxon>Nitrosomonadales</taxon>
        <taxon>Methylophilaceae</taxon>
        <taxon>Methylovorus</taxon>
    </lineage>
</organism>
<reference evidence="5" key="1">
    <citation type="submission" date="2009-07" db="EMBL/GenBank/DDBJ databases">
        <title>Complete sequence of chromosome of Methylovorus sp. SIP3-4.</title>
        <authorList>
            <person name="Lucas S."/>
            <person name="Copeland A."/>
            <person name="Lapidus A."/>
            <person name="Glavina del Rio T."/>
            <person name="Tice H."/>
            <person name="Bruce D."/>
            <person name="Goodwin L."/>
            <person name="Pitluck S."/>
            <person name="Clum A."/>
            <person name="Larimer F."/>
            <person name="Land M."/>
            <person name="Hauser L."/>
            <person name="Kyrpides N."/>
            <person name="Mikhailova N."/>
            <person name="Kayluzhnaya M."/>
            <person name="Chistoserdova L."/>
        </authorList>
    </citation>
    <scope>NUCLEOTIDE SEQUENCE [LARGE SCALE GENOMIC DNA]</scope>
    <source>
        <strain evidence="5">SIP3-4</strain>
    </source>
</reference>
<dbReference type="PANTHER" id="PTHR30592">
    <property type="entry name" value="FORMATE DEHYDROGENASE"/>
    <property type="match status" value="1"/>
</dbReference>